<sequence length="581" mass="62054">MGSQSGEDARLLLDPDSHFSVGGIGAVLIEGLLSQPLVDLLVLDTQLQIVQAELRVPGVVKLSAEDVVGRPFTAAMEYSDPDAEIAVSRAVLATGTPAVDRLVGMYAADSLRIHSVSVFRLQDPQGNVIGLARTTVDVTDREKAHERLALLSAVRERVGRTLDTTATCRELVDTATVRLSDLTGTAVAGAEDVRFADIAGVEIVDGVVRGDDPPLTPLDPDVTLRHVASRGCEAYLTTYPLGEMRAGSGETPYELVLSDLEPRLFTLTPDTLWDPEVRTPSTQALLAAGVRSVILIPLTVHGAVLGLAYFYRCNPCDPYDDGDLDIAREIAAHAALCLDNARRYTHERLVATTMQRRALPRKPVPQTAVETAYVNLPGRRAGYWFDTIGLPGARTALVVGAVAGEGIEAATVMGQLRTVVHTLAAEDLDPDELMHRLDSTATSLAEERAALPPADPLHREALTASCLYTLFDPVAGTCTLCRADHPGPLIARSGNGTERPDVPEGPPLGSAEKGPFGSCTFEMPEGTVLALHTGSLLADDRTAWEVLDQELRRPDRPLRELADAIVSALPEGTRPSAALLL</sequence>
<dbReference type="SUPFAM" id="SSF55781">
    <property type="entry name" value="GAF domain-like"/>
    <property type="match status" value="1"/>
</dbReference>
<evidence type="ECO:0000313" key="6">
    <source>
        <dbReference type="Proteomes" id="UP001458415"/>
    </source>
</evidence>
<keyword evidence="1" id="KW-0378">Hydrolase</keyword>
<dbReference type="Gene3D" id="3.60.40.10">
    <property type="entry name" value="PPM-type phosphatase domain"/>
    <property type="match status" value="1"/>
</dbReference>
<feature type="non-terminal residue" evidence="5">
    <location>
        <position position="581"/>
    </location>
</feature>
<reference evidence="5 6" key="1">
    <citation type="submission" date="2024-06" db="EMBL/GenBank/DDBJ databases">
        <title>The Natural Products Discovery Center: Release of the First 8490 Sequenced Strains for Exploring Actinobacteria Biosynthetic Diversity.</title>
        <authorList>
            <person name="Kalkreuter E."/>
            <person name="Kautsar S.A."/>
            <person name="Yang D."/>
            <person name="Bader C.D."/>
            <person name="Teijaro C.N."/>
            <person name="Fluegel L."/>
            <person name="Davis C.M."/>
            <person name="Simpson J.R."/>
            <person name="Lauterbach L."/>
            <person name="Steele A.D."/>
            <person name="Gui C."/>
            <person name="Meng S."/>
            <person name="Li G."/>
            <person name="Viehrig K."/>
            <person name="Ye F."/>
            <person name="Su P."/>
            <person name="Kiefer A.F."/>
            <person name="Nichols A."/>
            <person name="Cepeda A.J."/>
            <person name="Yan W."/>
            <person name="Fan B."/>
            <person name="Jiang Y."/>
            <person name="Adhikari A."/>
            <person name="Zheng C.-J."/>
            <person name="Schuster L."/>
            <person name="Cowan T.M."/>
            <person name="Smanski M.J."/>
            <person name="Chevrette M.G."/>
            <person name="De Carvalho L.P.S."/>
            <person name="Shen B."/>
        </authorList>
    </citation>
    <scope>NUCLEOTIDE SEQUENCE [LARGE SCALE GENOMIC DNA]</scope>
    <source>
        <strain evidence="5 6">NPDC000634</strain>
    </source>
</reference>
<feature type="region of interest" description="Disordered" evidence="2">
    <location>
        <begin position="491"/>
        <end position="516"/>
    </location>
</feature>
<dbReference type="EMBL" id="JBEPCU010000145">
    <property type="protein sequence ID" value="MER6977630.1"/>
    <property type="molecule type" value="Genomic_DNA"/>
</dbReference>
<dbReference type="Pfam" id="PF01590">
    <property type="entry name" value="GAF"/>
    <property type="match status" value="1"/>
</dbReference>
<protein>
    <submittedName>
        <fullName evidence="5">SpoIIE family protein phosphatase</fullName>
    </submittedName>
</protein>
<dbReference type="SMART" id="SM00065">
    <property type="entry name" value="GAF"/>
    <property type="match status" value="1"/>
</dbReference>
<feature type="domain" description="GAF" evidence="3">
    <location>
        <begin position="178"/>
        <end position="348"/>
    </location>
</feature>
<dbReference type="SMART" id="SM00331">
    <property type="entry name" value="PP2C_SIG"/>
    <property type="match status" value="1"/>
</dbReference>
<dbReference type="PANTHER" id="PTHR43156:SF2">
    <property type="entry name" value="STAGE II SPORULATION PROTEIN E"/>
    <property type="match status" value="1"/>
</dbReference>
<dbReference type="PANTHER" id="PTHR43156">
    <property type="entry name" value="STAGE II SPORULATION PROTEIN E-RELATED"/>
    <property type="match status" value="1"/>
</dbReference>
<dbReference type="InterPro" id="IPR036457">
    <property type="entry name" value="PPM-type-like_dom_sf"/>
</dbReference>
<dbReference type="Pfam" id="PF07228">
    <property type="entry name" value="SpoIIE"/>
    <property type="match status" value="1"/>
</dbReference>
<dbReference type="InterPro" id="IPR029016">
    <property type="entry name" value="GAF-like_dom_sf"/>
</dbReference>
<comment type="caution">
    <text evidence="5">The sequence shown here is derived from an EMBL/GenBank/DDBJ whole genome shotgun (WGS) entry which is preliminary data.</text>
</comment>
<dbReference type="InterPro" id="IPR035965">
    <property type="entry name" value="PAS-like_dom_sf"/>
</dbReference>
<feature type="domain" description="PPM-type phosphatase" evidence="4">
    <location>
        <begin position="364"/>
        <end position="574"/>
    </location>
</feature>
<evidence type="ECO:0000256" key="1">
    <source>
        <dbReference type="ARBA" id="ARBA00022801"/>
    </source>
</evidence>
<dbReference type="Gene3D" id="3.30.450.20">
    <property type="entry name" value="PAS domain"/>
    <property type="match status" value="1"/>
</dbReference>
<evidence type="ECO:0000259" key="3">
    <source>
        <dbReference type="SMART" id="SM00065"/>
    </source>
</evidence>
<evidence type="ECO:0000256" key="2">
    <source>
        <dbReference type="SAM" id="MobiDB-lite"/>
    </source>
</evidence>
<accession>A0ABV1W0B4</accession>
<dbReference type="InterPro" id="IPR052016">
    <property type="entry name" value="Bact_Sigma-Reg"/>
</dbReference>
<keyword evidence="6" id="KW-1185">Reference proteome</keyword>
<dbReference type="Gene3D" id="3.30.450.40">
    <property type="match status" value="1"/>
</dbReference>
<dbReference type="InterPro" id="IPR001932">
    <property type="entry name" value="PPM-type_phosphatase-like_dom"/>
</dbReference>
<dbReference type="SUPFAM" id="SSF55785">
    <property type="entry name" value="PYP-like sensor domain (PAS domain)"/>
    <property type="match status" value="1"/>
</dbReference>
<dbReference type="Proteomes" id="UP001458415">
    <property type="component" value="Unassembled WGS sequence"/>
</dbReference>
<evidence type="ECO:0000313" key="5">
    <source>
        <dbReference type="EMBL" id="MER6977630.1"/>
    </source>
</evidence>
<organism evidence="5 6">
    <name type="scientific">Streptomyces carpinensis</name>
    <dbReference type="NCBI Taxonomy" id="66369"/>
    <lineage>
        <taxon>Bacteria</taxon>
        <taxon>Bacillati</taxon>
        <taxon>Actinomycetota</taxon>
        <taxon>Actinomycetes</taxon>
        <taxon>Kitasatosporales</taxon>
        <taxon>Streptomycetaceae</taxon>
        <taxon>Streptomyces</taxon>
    </lineage>
</organism>
<proteinExistence type="predicted"/>
<gene>
    <name evidence="5" type="ORF">ABT317_11575</name>
</gene>
<dbReference type="InterPro" id="IPR003018">
    <property type="entry name" value="GAF"/>
</dbReference>
<name>A0ABV1W0B4_9ACTN</name>
<dbReference type="Pfam" id="PF08448">
    <property type="entry name" value="PAS_4"/>
    <property type="match status" value="1"/>
</dbReference>
<evidence type="ECO:0000259" key="4">
    <source>
        <dbReference type="SMART" id="SM00331"/>
    </source>
</evidence>
<dbReference type="InterPro" id="IPR013656">
    <property type="entry name" value="PAS_4"/>
</dbReference>